<dbReference type="RefSeq" id="YP_009198491.1">
    <property type="nucleotide sequence ID" value="NC_028798.1"/>
</dbReference>
<dbReference type="PRINTS" id="PR00111">
    <property type="entry name" value="ABHYDROLASE"/>
</dbReference>
<protein>
    <submittedName>
        <fullName evidence="2">Esterase/lipase</fullName>
    </submittedName>
</protein>
<dbReference type="InterPro" id="IPR029058">
    <property type="entry name" value="AB_hydrolase_fold"/>
</dbReference>
<dbReference type="GeneID" id="26625561"/>
<gene>
    <name evidence="2" type="ORF">PBI_MARQUARDT_66</name>
</gene>
<evidence type="ECO:0000259" key="1">
    <source>
        <dbReference type="Pfam" id="PF00561"/>
    </source>
</evidence>
<feature type="domain" description="AB hydrolase-1" evidence="1">
    <location>
        <begin position="26"/>
        <end position="160"/>
    </location>
</feature>
<dbReference type="OrthoDB" id="6494at10239"/>
<reference evidence="2 3" key="1">
    <citation type="submission" date="2014-07" db="EMBL/GenBank/DDBJ databases">
        <authorList>
            <person name="Barna A.M."/>
            <person name="Butterbrodt E.W."/>
            <person name="Cole K.D."/>
            <person name="Kelling B.L."/>
            <person name="Kponou M.-M.Y."/>
            <person name="Mack M.A."/>
            <person name="Mohn T.C."/>
            <person name="Neisius C."/>
            <person name="Nolting E.C."/>
            <person name="Pumper S.J."/>
            <person name="Schmidt M.E."/>
            <person name="Sirek E."/>
            <person name="Sorge E.L."/>
            <person name="Wilson R.K."/>
            <person name="Bonilla J.A."/>
            <person name="Klyczek K."/>
            <person name="Mogen K.L."/>
            <person name="Serrano M.G."/>
            <person name="Buck G."/>
            <person name="Lee V."/>
            <person name="Wang Y."/>
            <person name="Carvalho R."/>
            <person name="Voegtly L."/>
            <person name="Shi R."/>
            <person name="Duckworth R."/>
            <person name="Johnson A."/>
            <person name="Loviza R."/>
            <person name="Walstead R."/>
            <person name="Shah Z."/>
            <person name="Kiflezghi M."/>
            <person name="Wade K."/>
            <person name="Anders K.R."/>
            <person name="Braun M.A."/>
            <person name="Delesalle V.A."/>
            <person name="Hughes L.E."/>
            <person name="Ware V.C."/>
            <person name="Bradley K.W."/>
            <person name="Barker L.P."/>
            <person name="Asai D.J."/>
            <person name="Bowman C.A."/>
            <person name="Russell D.A."/>
            <person name="Pope W.H."/>
            <person name="Jacobs-Sera D."/>
            <person name="Hendrix R.W."/>
            <person name="Hatfull G.F."/>
        </authorList>
    </citation>
    <scope>NUCLEOTIDE SEQUENCE [LARGE SCALE GENOMIC DNA]</scope>
</reference>
<evidence type="ECO:0000313" key="3">
    <source>
        <dbReference type="Proteomes" id="UP000029346"/>
    </source>
</evidence>
<dbReference type="Gene3D" id="3.40.50.1820">
    <property type="entry name" value="alpha/beta hydrolase"/>
    <property type="match status" value="1"/>
</dbReference>
<sequence length="274" mass="29068">MKLKHKTIVLDDGFRVGVSQVGTGVPLVFLHGLTVSALAYEELLIELAQRGFAVTALDAVNHGRTDSLPFGHTVEEMTRVTLRALDALGIDKAVFVGHSMGGGMVTEIAPRYPERVLAAVLLDAAAGKEHHANLKDPLRATQRLSGAVVDVFGDTYQAIKLRSATEGLGLAQTLRSSFAGFRFVRAAYALLKADTEPLLKAMKALDVQTAVIHGLSDQIVPFAAGKSAAASSGGALYAVEGFHSWMLADPELAAEVIVFALLGFYPQRYLLGAG</sequence>
<accession>A0A088FS12</accession>
<dbReference type="PANTHER" id="PTHR43194">
    <property type="entry name" value="HYDROLASE ALPHA/BETA FOLD FAMILY"/>
    <property type="match status" value="1"/>
</dbReference>
<dbReference type="Pfam" id="PF00561">
    <property type="entry name" value="Abhydrolase_1"/>
    <property type="match status" value="1"/>
</dbReference>
<dbReference type="InterPro" id="IPR000073">
    <property type="entry name" value="AB_hydrolase_1"/>
</dbReference>
<dbReference type="PANTHER" id="PTHR43194:SF5">
    <property type="entry name" value="PIMELOYL-[ACYL-CARRIER PROTEIN] METHYL ESTER ESTERASE"/>
    <property type="match status" value="1"/>
</dbReference>
<dbReference type="Proteomes" id="UP000029346">
    <property type="component" value="Segment"/>
</dbReference>
<dbReference type="KEGG" id="vg:26625561"/>
<proteinExistence type="predicted"/>
<name>A0A088FS12_9CAUD</name>
<dbReference type="InterPro" id="IPR050228">
    <property type="entry name" value="Carboxylesterase_BioH"/>
</dbReference>
<dbReference type="EMBL" id="KM233454">
    <property type="protein sequence ID" value="AIM51116.1"/>
    <property type="molecule type" value="Genomic_DNA"/>
</dbReference>
<organism evidence="2 3">
    <name type="scientific">Mycobacterium phage MarQuardt</name>
    <dbReference type="NCBI Taxonomy" id="1527516"/>
    <lineage>
        <taxon>Viruses</taxon>
        <taxon>Duplodnaviria</taxon>
        <taxon>Heunggongvirae</taxon>
        <taxon>Uroviricota</taxon>
        <taxon>Caudoviricetes</taxon>
        <taxon>Microwolfvirus</taxon>
        <taxon>Microwolfvirus JHC117</taxon>
    </lineage>
</organism>
<evidence type="ECO:0000313" key="2">
    <source>
        <dbReference type="EMBL" id="AIM51116.1"/>
    </source>
</evidence>
<dbReference type="SUPFAM" id="SSF53474">
    <property type="entry name" value="alpha/beta-Hydrolases"/>
    <property type="match status" value="1"/>
</dbReference>